<gene>
    <name evidence="1" type="ORF">AEA09_02270</name>
</gene>
<dbReference type="RefSeq" id="WP_053582315.1">
    <property type="nucleotide sequence ID" value="NZ_LGRV01000002.1"/>
</dbReference>
<evidence type="ECO:0000313" key="2">
    <source>
        <dbReference type="Proteomes" id="UP000050668"/>
    </source>
</evidence>
<dbReference type="EMBL" id="LGRV01000002">
    <property type="protein sequence ID" value="KOS70339.1"/>
    <property type="molecule type" value="Genomic_DNA"/>
</dbReference>
<accession>A0ABR5K6E8</accession>
<organism evidence="1 2">
    <name type="scientific">Lysinibacillus contaminans</name>
    <dbReference type="NCBI Taxonomy" id="1293441"/>
    <lineage>
        <taxon>Bacteria</taxon>
        <taxon>Bacillati</taxon>
        <taxon>Bacillota</taxon>
        <taxon>Bacilli</taxon>
        <taxon>Bacillales</taxon>
        <taxon>Bacillaceae</taxon>
        <taxon>Lysinibacillus</taxon>
    </lineage>
</organism>
<name>A0ABR5K6E8_9BACI</name>
<reference evidence="2" key="1">
    <citation type="submission" date="2015-07" db="EMBL/GenBank/DDBJ databases">
        <title>Fjat-14205 dsm 2895.</title>
        <authorList>
            <person name="Liu B."/>
            <person name="Wang J."/>
            <person name="Zhu Y."/>
            <person name="Liu G."/>
            <person name="Chen Q."/>
            <person name="Chen Z."/>
            <person name="Lan J."/>
            <person name="Che J."/>
            <person name="Ge C."/>
            <person name="Shi H."/>
            <person name="Pan Z."/>
            <person name="Liu X."/>
        </authorList>
    </citation>
    <scope>NUCLEOTIDE SEQUENCE [LARGE SCALE GENOMIC DNA]</scope>
    <source>
        <strain evidence="2">DSM 25560</strain>
    </source>
</reference>
<evidence type="ECO:0008006" key="3">
    <source>
        <dbReference type="Google" id="ProtNLM"/>
    </source>
</evidence>
<proteinExistence type="predicted"/>
<keyword evidence="2" id="KW-1185">Reference proteome</keyword>
<comment type="caution">
    <text evidence="1">The sequence shown here is derived from an EMBL/GenBank/DDBJ whole genome shotgun (WGS) entry which is preliminary data.</text>
</comment>
<protein>
    <recommendedName>
        <fullName evidence="3">Pullulanase</fullName>
    </recommendedName>
</protein>
<evidence type="ECO:0000313" key="1">
    <source>
        <dbReference type="EMBL" id="KOS70339.1"/>
    </source>
</evidence>
<sequence length="95" mass="11040">MDSITYYIVQVNDCYYQGQIDLQTFTDDEEQAFTFIDIAIAYQLSIKINGTVLTREISYVELEQNSIQHKLEYEALPSKERDRIESFCSKLNAGI</sequence>
<dbReference type="Proteomes" id="UP000050668">
    <property type="component" value="Unassembled WGS sequence"/>
</dbReference>